<evidence type="ECO:0000313" key="10">
    <source>
        <dbReference type="Proteomes" id="UP000289775"/>
    </source>
</evidence>
<protein>
    <recommendedName>
        <fullName evidence="8">Nickel/cobalt efflux system</fullName>
    </recommendedName>
</protein>
<feature type="transmembrane region" description="Helical" evidence="8">
    <location>
        <begin position="233"/>
        <end position="254"/>
    </location>
</feature>
<dbReference type="Proteomes" id="UP000289775">
    <property type="component" value="Unassembled WGS sequence"/>
</dbReference>
<dbReference type="EMBL" id="JUIW01000003">
    <property type="protein sequence ID" value="RYJ44212.1"/>
    <property type="molecule type" value="Genomic_DNA"/>
</dbReference>
<evidence type="ECO:0000256" key="2">
    <source>
        <dbReference type="ARBA" id="ARBA00010892"/>
    </source>
</evidence>
<feature type="transmembrane region" description="Helical" evidence="8">
    <location>
        <begin position="159"/>
        <end position="182"/>
    </location>
</feature>
<dbReference type="InterPro" id="IPR004688">
    <property type="entry name" value="Ni/Co_transpt"/>
</dbReference>
<keyword evidence="5 8" id="KW-0812">Transmembrane</keyword>
<sequence>MELSGIVLMFMLGLRHGFDPDHIAIIDGISVRLSYSSPRAARWAGTLFAIGHGSVVTFIAVIISGFSQQWNLSADLWHFLDWIPGILLILVGLMNLKMLLRRTAYTPQGLKVFFMPKTLRNSSSPLAIILTGVLFATVFDTNTQVAAWAYTASSNFSILGALVLGLSFSAGLILTATMDSRIMYFLLRRSMDSSAVSDYRRKLGWLIVILSLVMGCYKVTTLLYPALSLDDTVLTAFGIGFFILMAIFYGYLYLTKSLQFNQEEHGH</sequence>
<keyword evidence="4" id="KW-0533">Nickel</keyword>
<feature type="transmembrane region" description="Helical" evidence="8">
    <location>
        <begin position="121"/>
        <end position="139"/>
    </location>
</feature>
<dbReference type="PANTHER" id="PTHR31611">
    <property type="entry name" value="HIGH-AFFINITY NICKEL TRANSPORT PROTEIN NIC1"/>
    <property type="match status" value="1"/>
</dbReference>
<evidence type="ECO:0000256" key="1">
    <source>
        <dbReference type="ARBA" id="ARBA00004127"/>
    </source>
</evidence>
<dbReference type="GO" id="GO:0015099">
    <property type="term" value="F:nickel cation transmembrane transporter activity"/>
    <property type="evidence" value="ECO:0007669"/>
    <property type="project" value="UniProtKB-UniRule"/>
</dbReference>
<evidence type="ECO:0000256" key="3">
    <source>
        <dbReference type="ARBA" id="ARBA00022448"/>
    </source>
</evidence>
<keyword evidence="3 8" id="KW-0813">Transport</keyword>
<evidence type="ECO:0000256" key="8">
    <source>
        <dbReference type="RuleBase" id="RU362101"/>
    </source>
</evidence>
<reference evidence="9 10" key="1">
    <citation type="submission" date="2014-12" db="EMBL/GenBank/DDBJ databases">
        <title>Genome sequence of Flavobacterium beibuense RSKm HC5.</title>
        <authorList>
            <person name="Kim J.F."/>
            <person name="Song J.Y."/>
            <person name="Kwak M.-J."/>
            <person name="Lee S.-W."/>
        </authorList>
    </citation>
    <scope>NUCLEOTIDE SEQUENCE [LARGE SCALE GENOMIC DNA]</scope>
    <source>
        <strain evidence="9 10">RSKm HC5</strain>
    </source>
</reference>
<accession>A0A444WEK7</accession>
<keyword evidence="7 8" id="KW-0472">Membrane</keyword>
<dbReference type="GO" id="GO:0005886">
    <property type="term" value="C:plasma membrane"/>
    <property type="evidence" value="ECO:0007669"/>
    <property type="project" value="UniProtKB-SubCell"/>
</dbReference>
<evidence type="ECO:0000256" key="7">
    <source>
        <dbReference type="ARBA" id="ARBA00023136"/>
    </source>
</evidence>
<name>A0A444WEK7_9FLAO</name>
<keyword evidence="6 8" id="KW-1133">Transmembrane helix</keyword>
<feature type="transmembrane region" description="Helical" evidence="8">
    <location>
        <begin position="43"/>
        <end position="67"/>
    </location>
</feature>
<dbReference type="Pfam" id="PF03824">
    <property type="entry name" value="NicO"/>
    <property type="match status" value="1"/>
</dbReference>
<evidence type="ECO:0000256" key="6">
    <source>
        <dbReference type="ARBA" id="ARBA00022989"/>
    </source>
</evidence>
<comment type="similarity">
    <text evidence="2 8">Belongs to the NiCoT transporter (TC 2.A.52) family.</text>
</comment>
<feature type="transmembrane region" description="Helical" evidence="8">
    <location>
        <begin position="79"/>
        <end position="100"/>
    </location>
</feature>
<comment type="caution">
    <text evidence="9">The sequence shown here is derived from an EMBL/GenBank/DDBJ whole genome shotgun (WGS) entry which is preliminary data.</text>
</comment>
<evidence type="ECO:0000256" key="5">
    <source>
        <dbReference type="ARBA" id="ARBA00022692"/>
    </source>
</evidence>
<dbReference type="InterPro" id="IPR011541">
    <property type="entry name" value="Ni/Co_transpt_high_affinity"/>
</dbReference>
<dbReference type="OrthoDB" id="9776706at2"/>
<evidence type="ECO:0000313" key="9">
    <source>
        <dbReference type="EMBL" id="RYJ44212.1"/>
    </source>
</evidence>
<evidence type="ECO:0000256" key="4">
    <source>
        <dbReference type="ARBA" id="ARBA00022596"/>
    </source>
</evidence>
<comment type="subcellular location">
    <subcellularLocation>
        <location evidence="8">Cell membrane</location>
        <topology evidence="8">Multi-pass membrane protein</topology>
    </subcellularLocation>
    <subcellularLocation>
        <location evidence="1">Endomembrane system</location>
        <topology evidence="1">Multi-pass membrane protein</topology>
    </subcellularLocation>
</comment>
<keyword evidence="10" id="KW-1185">Reference proteome</keyword>
<feature type="transmembrane region" description="Helical" evidence="8">
    <location>
        <begin position="203"/>
        <end position="227"/>
    </location>
</feature>
<dbReference type="AlphaFoldDB" id="A0A444WEK7"/>
<dbReference type="GO" id="GO:0012505">
    <property type="term" value="C:endomembrane system"/>
    <property type="evidence" value="ECO:0007669"/>
    <property type="project" value="UniProtKB-SubCell"/>
</dbReference>
<dbReference type="PANTHER" id="PTHR31611:SF0">
    <property type="entry name" value="HIGH-AFFINITY NICKEL TRANSPORT PROTEIN NIC1"/>
    <property type="match status" value="1"/>
</dbReference>
<dbReference type="RefSeq" id="WP_129749994.1">
    <property type="nucleotide sequence ID" value="NZ_JUIW01000003.1"/>
</dbReference>
<organism evidence="9 10">
    <name type="scientific">Flavobacterium beibuense</name>
    <dbReference type="NCBI Taxonomy" id="657326"/>
    <lineage>
        <taxon>Bacteria</taxon>
        <taxon>Pseudomonadati</taxon>
        <taxon>Bacteroidota</taxon>
        <taxon>Flavobacteriia</taxon>
        <taxon>Flavobacteriales</taxon>
        <taxon>Flavobacteriaceae</taxon>
        <taxon>Flavobacterium</taxon>
    </lineage>
</organism>
<proteinExistence type="inferred from homology"/>
<gene>
    <name evidence="9" type="ORF">NU09_0822</name>
</gene>